<dbReference type="Gene3D" id="2.10.25.10">
    <property type="entry name" value="Laminin"/>
    <property type="match status" value="1"/>
</dbReference>
<reference evidence="20 21" key="1">
    <citation type="submission" date="2017-09" db="EMBL/GenBank/DDBJ databases">
        <title>WGS assembly of Aquilegia coerulea Goldsmith.</title>
        <authorList>
            <person name="Hodges S."/>
            <person name="Kramer E."/>
            <person name="Nordborg M."/>
            <person name="Tomkins J."/>
            <person name="Borevitz J."/>
            <person name="Derieg N."/>
            <person name="Yan J."/>
            <person name="Mihaltcheva S."/>
            <person name="Hayes R.D."/>
            <person name="Rokhsar D."/>
        </authorList>
    </citation>
    <scope>NUCLEOTIDE SEQUENCE [LARGE SCALE GENOMIC DNA]</scope>
    <source>
        <strain evidence="21">cv. Goldsmith</strain>
    </source>
</reference>
<evidence type="ECO:0000256" key="17">
    <source>
        <dbReference type="SAM" id="Phobius"/>
    </source>
</evidence>
<comment type="catalytic activity">
    <reaction evidence="13">
        <text>L-threonyl-[protein] + ATP = O-phospho-L-threonyl-[protein] + ADP + H(+)</text>
        <dbReference type="Rhea" id="RHEA:46608"/>
        <dbReference type="Rhea" id="RHEA-COMP:11060"/>
        <dbReference type="Rhea" id="RHEA-COMP:11605"/>
        <dbReference type="ChEBI" id="CHEBI:15378"/>
        <dbReference type="ChEBI" id="CHEBI:30013"/>
        <dbReference type="ChEBI" id="CHEBI:30616"/>
        <dbReference type="ChEBI" id="CHEBI:61977"/>
        <dbReference type="ChEBI" id="CHEBI:456216"/>
    </reaction>
</comment>
<evidence type="ECO:0000256" key="12">
    <source>
        <dbReference type="ARBA" id="ARBA00047558"/>
    </source>
</evidence>
<evidence type="ECO:0000256" key="16">
    <source>
        <dbReference type="SAM" id="MobiDB-lite"/>
    </source>
</evidence>
<dbReference type="InterPro" id="IPR017441">
    <property type="entry name" value="Protein_kinase_ATP_BS"/>
</dbReference>
<dbReference type="InterPro" id="IPR000719">
    <property type="entry name" value="Prot_kinase_dom"/>
</dbReference>
<evidence type="ECO:0000313" key="21">
    <source>
        <dbReference type="Proteomes" id="UP000230069"/>
    </source>
</evidence>
<evidence type="ECO:0000256" key="3">
    <source>
        <dbReference type="ARBA" id="ARBA00022679"/>
    </source>
</evidence>
<dbReference type="OrthoDB" id="4062651at2759"/>
<feature type="region of interest" description="Disordered" evidence="16">
    <location>
        <begin position="614"/>
        <end position="691"/>
    </location>
</feature>
<keyword evidence="11" id="KW-0325">Glycoprotein</keyword>
<evidence type="ECO:0000256" key="13">
    <source>
        <dbReference type="ARBA" id="ARBA00047951"/>
    </source>
</evidence>
<organism evidence="20 21">
    <name type="scientific">Aquilegia coerulea</name>
    <name type="common">Rocky mountain columbine</name>
    <dbReference type="NCBI Taxonomy" id="218851"/>
    <lineage>
        <taxon>Eukaryota</taxon>
        <taxon>Viridiplantae</taxon>
        <taxon>Streptophyta</taxon>
        <taxon>Embryophyta</taxon>
        <taxon>Tracheophyta</taxon>
        <taxon>Spermatophyta</taxon>
        <taxon>Magnoliopsida</taxon>
        <taxon>Ranunculales</taxon>
        <taxon>Ranunculaceae</taxon>
        <taxon>Thalictroideae</taxon>
        <taxon>Aquilegia</taxon>
    </lineage>
</organism>
<dbReference type="CDD" id="cd14066">
    <property type="entry name" value="STKc_IRAK"/>
    <property type="match status" value="1"/>
</dbReference>
<feature type="binding site" evidence="15">
    <location>
        <position position="347"/>
    </location>
    <ligand>
        <name>ATP</name>
        <dbReference type="ChEBI" id="CHEBI:30616"/>
    </ligand>
</feature>
<dbReference type="GO" id="GO:0004674">
    <property type="term" value="F:protein serine/threonine kinase activity"/>
    <property type="evidence" value="ECO:0007669"/>
    <property type="project" value="UniProtKB-KW"/>
</dbReference>
<evidence type="ECO:0000256" key="10">
    <source>
        <dbReference type="ARBA" id="ARBA00023136"/>
    </source>
</evidence>
<name>A0A2G5EIG7_AQUCA</name>
<evidence type="ECO:0000256" key="11">
    <source>
        <dbReference type="ARBA" id="ARBA00023180"/>
    </source>
</evidence>
<dbReference type="FunFam" id="3.30.200.20:FF:000481">
    <property type="entry name" value="Wall-associated receptor kinase-like 14"/>
    <property type="match status" value="1"/>
</dbReference>
<dbReference type="PROSITE" id="PS00107">
    <property type="entry name" value="PROTEIN_KINASE_ATP"/>
    <property type="match status" value="1"/>
</dbReference>
<keyword evidence="10 17" id="KW-0472">Membrane</keyword>
<comment type="function">
    <text evidence="14">Serine/threonine-protein kinase that may function as a signaling receptor of extracellular matrix component.</text>
</comment>
<dbReference type="Proteomes" id="UP000230069">
    <property type="component" value="Unassembled WGS sequence"/>
</dbReference>
<keyword evidence="4 17" id="KW-0812">Transmembrane</keyword>
<dbReference type="InParanoid" id="A0A2G5EIG7"/>
<dbReference type="Gene3D" id="1.10.510.10">
    <property type="entry name" value="Transferase(Phosphotransferase) domain 1"/>
    <property type="match status" value="1"/>
</dbReference>
<dbReference type="EMBL" id="KZ305024">
    <property type="protein sequence ID" value="PIA55556.1"/>
    <property type="molecule type" value="Genomic_DNA"/>
</dbReference>
<evidence type="ECO:0000256" key="18">
    <source>
        <dbReference type="SAM" id="SignalP"/>
    </source>
</evidence>
<dbReference type="SUPFAM" id="SSF56112">
    <property type="entry name" value="Protein kinase-like (PK-like)"/>
    <property type="match status" value="1"/>
</dbReference>
<dbReference type="FunCoup" id="A0A2G5EIG7">
    <property type="interactions" value="1244"/>
</dbReference>
<dbReference type="PROSITE" id="PS00108">
    <property type="entry name" value="PROTEIN_KINASE_ST"/>
    <property type="match status" value="1"/>
</dbReference>
<keyword evidence="2" id="KW-0723">Serine/threonine-protein kinase</keyword>
<evidence type="ECO:0000256" key="14">
    <source>
        <dbReference type="ARBA" id="ARBA00056804"/>
    </source>
</evidence>
<feature type="chain" id="PRO_5013626552" description="Protein kinase domain-containing protein" evidence="18">
    <location>
        <begin position="29"/>
        <end position="691"/>
    </location>
</feature>
<dbReference type="Gene3D" id="3.30.200.20">
    <property type="entry name" value="Phosphorylase Kinase, domain 1"/>
    <property type="match status" value="1"/>
</dbReference>
<feature type="compositionally biased region" description="Basic and acidic residues" evidence="16">
    <location>
        <begin position="652"/>
        <end position="665"/>
    </location>
</feature>
<dbReference type="InterPro" id="IPR008271">
    <property type="entry name" value="Ser/Thr_kinase_AS"/>
</dbReference>
<dbReference type="GO" id="GO:0005886">
    <property type="term" value="C:plasma membrane"/>
    <property type="evidence" value="ECO:0007669"/>
    <property type="project" value="UniProtKB-ARBA"/>
</dbReference>
<keyword evidence="6 15" id="KW-0547">Nucleotide-binding</keyword>
<evidence type="ECO:0000256" key="15">
    <source>
        <dbReference type="PROSITE-ProRule" id="PRU10141"/>
    </source>
</evidence>
<protein>
    <recommendedName>
        <fullName evidence="19">Protein kinase domain-containing protein</fullName>
    </recommendedName>
</protein>
<dbReference type="PANTHER" id="PTHR46008:SF62">
    <property type="entry name" value="PROTEIN KINASE DOMAIN-CONTAINING PROTEIN"/>
    <property type="match status" value="1"/>
</dbReference>
<dbReference type="AlphaFoldDB" id="A0A2G5EIG7"/>
<feature type="transmembrane region" description="Helical" evidence="17">
    <location>
        <begin position="253"/>
        <end position="277"/>
    </location>
</feature>
<keyword evidence="9 17" id="KW-1133">Transmembrane helix</keyword>
<gene>
    <name evidence="20" type="ORF">AQUCO_00700095v1</name>
</gene>
<evidence type="ECO:0000259" key="19">
    <source>
        <dbReference type="PROSITE" id="PS50011"/>
    </source>
</evidence>
<dbReference type="STRING" id="218851.A0A2G5EIG7"/>
<feature type="domain" description="Protein kinase" evidence="19">
    <location>
        <begin position="318"/>
        <end position="600"/>
    </location>
</feature>
<keyword evidence="5 18" id="KW-0732">Signal</keyword>
<evidence type="ECO:0000256" key="4">
    <source>
        <dbReference type="ARBA" id="ARBA00022692"/>
    </source>
</evidence>
<dbReference type="GO" id="GO:0005524">
    <property type="term" value="F:ATP binding"/>
    <property type="evidence" value="ECO:0007669"/>
    <property type="project" value="UniProtKB-UniRule"/>
</dbReference>
<comment type="catalytic activity">
    <reaction evidence="12">
        <text>L-seryl-[protein] + ATP = O-phospho-L-seryl-[protein] + ADP + H(+)</text>
        <dbReference type="Rhea" id="RHEA:17989"/>
        <dbReference type="Rhea" id="RHEA-COMP:9863"/>
        <dbReference type="Rhea" id="RHEA-COMP:11604"/>
        <dbReference type="ChEBI" id="CHEBI:15378"/>
        <dbReference type="ChEBI" id="CHEBI:29999"/>
        <dbReference type="ChEBI" id="CHEBI:30616"/>
        <dbReference type="ChEBI" id="CHEBI:83421"/>
        <dbReference type="ChEBI" id="CHEBI:456216"/>
    </reaction>
</comment>
<dbReference type="PROSITE" id="PS50011">
    <property type="entry name" value="PROTEIN_KINASE_DOM"/>
    <property type="match status" value="1"/>
</dbReference>
<feature type="compositionally biased region" description="Polar residues" evidence="16">
    <location>
        <begin position="614"/>
        <end position="630"/>
    </location>
</feature>
<dbReference type="InterPro" id="IPR011009">
    <property type="entry name" value="Kinase-like_dom_sf"/>
</dbReference>
<sequence length="691" mass="76651">MFGTNHHHASSLLLIFILPLITIGSSSSDCVRSCGKGNQVQFPFGFSDSCKIPLKCSNYTKIQIDQFLVQNVTGDSILVNLPPKCNRSINNLRPLFGKNYALSLLNGLLLQNCSEPPNYDCVVPRALMESQFFKFKECNQTYCFSKELKGGGFIDFADVENSTSVDAVNKNSPVSLDFQRIQLEWWLEGDCNCSRDANCTKVNFPDSQRKGFRCSCHQGFQGDGFQAGNGCRRLKECNPSRYLSGQCGGSTRIGVLIGGVIAGASLVIGLAFFCYLIRRRSISLRSRENTNRLLSEAAGSFSVPFYTYKEIERATYSFSEKYKLGTGAYGTVYAGKLHNDEWVAIKKIRYRDRDGIESIMNEIKLISSVNHPNLVHLLGFCLEKGEQVLVYEFMPNGTLSQHLQREKGTGLPWTIRLNIATETAQAIAHLHSAMEPPIYHRDIKSSNILLDHNFHSKVADFGLSRLGMPENISHISTAPQGTPGYLDPQYHQNFHLSDRSDVYSFGVVLVEIITALKVVDFSRPPSEVNLAALAIEKIGKGCLSEIIDPFLEPERDAWTFSSINKMAELAFRCLAFHRDMRPSMTEVAAELEQIKLSGWIPMEENICTDLSVASGFSSPSKGSRKSQGFTSKKDRLENAGLGSQKLIVPPLDHSRVSRDGVKDDSPVSVNGLWLSEQSSPSTNSSLGHPAR</sequence>
<accession>A0A2G5EIG7</accession>
<dbReference type="PANTHER" id="PTHR46008">
    <property type="entry name" value="LEAF RUST 10 DISEASE-RESISTANCE LOCUS RECEPTOR-LIKE PROTEIN KINASE-LIKE 1.4"/>
    <property type="match status" value="1"/>
</dbReference>
<keyword evidence="8 15" id="KW-0067">ATP-binding</keyword>
<evidence type="ECO:0000256" key="8">
    <source>
        <dbReference type="ARBA" id="ARBA00022840"/>
    </source>
</evidence>
<proteinExistence type="predicted"/>
<evidence type="ECO:0000256" key="5">
    <source>
        <dbReference type="ARBA" id="ARBA00022729"/>
    </source>
</evidence>
<feature type="compositionally biased region" description="Polar residues" evidence="16">
    <location>
        <begin position="675"/>
        <end position="691"/>
    </location>
</feature>
<dbReference type="SMART" id="SM00220">
    <property type="entry name" value="S_TKc"/>
    <property type="match status" value="1"/>
</dbReference>
<keyword evidence="7" id="KW-0418">Kinase</keyword>
<evidence type="ECO:0000256" key="2">
    <source>
        <dbReference type="ARBA" id="ARBA00022527"/>
    </source>
</evidence>
<keyword evidence="21" id="KW-1185">Reference proteome</keyword>
<evidence type="ECO:0000256" key="1">
    <source>
        <dbReference type="ARBA" id="ARBA00004167"/>
    </source>
</evidence>
<keyword evidence="3" id="KW-0808">Transferase</keyword>
<dbReference type="Pfam" id="PF00069">
    <property type="entry name" value="Pkinase"/>
    <property type="match status" value="1"/>
</dbReference>
<evidence type="ECO:0000256" key="6">
    <source>
        <dbReference type="ARBA" id="ARBA00022741"/>
    </source>
</evidence>
<comment type="subcellular location">
    <subcellularLocation>
        <location evidence="1">Membrane</location>
        <topology evidence="1">Single-pass membrane protein</topology>
    </subcellularLocation>
</comment>
<evidence type="ECO:0000256" key="7">
    <source>
        <dbReference type="ARBA" id="ARBA00022777"/>
    </source>
</evidence>
<feature type="signal peptide" evidence="18">
    <location>
        <begin position="1"/>
        <end position="28"/>
    </location>
</feature>
<evidence type="ECO:0000256" key="9">
    <source>
        <dbReference type="ARBA" id="ARBA00022989"/>
    </source>
</evidence>
<evidence type="ECO:0000313" key="20">
    <source>
        <dbReference type="EMBL" id="PIA55556.1"/>
    </source>
</evidence>
<dbReference type="FunFam" id="1.10.510.10:FF:000161">
    <property type="entry name" value="Wall-associated receptor kinase-like 20"/>
    <property type="match status" value="1"/>
</dbReference>